<feature type="domain" description="Tc1-like transposase DDE" evidence="1">
    <location>
        <begin position="110"/>
        <end position="261"/>
    </location>
</feature>
<sequence>MHHGRGHPGVFPPEVRAQVTAAACQLPRQQDVPLARWSRAELAQRIAAAYSHCPVSPSTVGRWLRAERLRPWRYRMWQHIHNPATFLARARPVLNAYAHARTMLTQGTWVVCVDEKTSIQAREAVMAPDPPIAGAPMRQSPRYYRRGARQLMAGWSVADGQVIGCCTERKRFVDFQHFLTTVLLPQALRRQVQTVVLILDNGPTHVPKLLTAWIQAQNWPVTVQLLWLPPNASWLDQIEIWFSVLQRKLLTPNHFASAEALEQAIAAFIAAHNAQARPITWTYTSDKLEKKIRSHL</sequence>
<dbReference type="InterPro" id="IPR047655">
    <property type="entry name" value="Transpos_IS630-like"/>
</dbReference>
<organism evidence="2">
    <name type="scientific">Caldilinea aerophila</name>
    <dbReference type="NCBI Taxonomy" id="133453"/>
    <lineage>
        <taxon>Bacteria</taxon>
        <taxon>Bacillati</taxon>
        <taxon>Chloroflexota</taxon>
        <taxon>Caldilineae</taxon>
        <taxon>Caldilineales</taxon>
        <taxon>Caldilineaceae</taxon>
        <taxon>Caldilinea</taxon>
    </lineage>
</organism>
<dbReference type="InterPro" id="IPR036397">
    <property type="entry name" value="RNaseH_sf"/>
</dbReference>
<dbReference type="NCBIfam" id="NF033545">
    <property type="entry name" value="transpos_IS630"/>
    <property type="match status" value="1"/>
</dbReference>
<dbReference type="AlphaFoldDB" id="A0A7C1FHB4"/>
<comment type="caution">
    <text evidence="2">The sequence shown here is derived from an EMBL/GenBank/DDBJ whole genome shotgun (WGS) entry which is preliminary data.</text>
</comment>
<dbReference type="Pfam" id="PF13565">
    <property type="entry name" value="HTH_32"/>
    <property type="match status" value="1"/>
</dbReference>
<gene>
    <name evidence="2" type="ORF">ENQ20_14810</name>
</gene>
<dbReference type="Pfam" id="PF13358">
    <property type="entry name" value="DDE_3"/>
    <property type="match status" value="1"/>
</dbReference>
<reference evidence="2" key="1">
    <citation type="journal article" date="2020" name="mSystems">
        <title>Genome- and Community-Level Interaction Insights into Carbon Utilization and Element Cycling Functions of Hydrothermarchaeota in Hydrothermal Sediment.</title>
        <authorList>
            <person name="Zhou Z."/>
            <person name="Liu Y."/>
            <person name="Xu W."/>
            <person name="Pan J."/>
            <person name="Luo Z.H."/>
            <person name="Li M."/>
        </authorList>
    </citation>
    <scope>NUCLEOTIDE SEQUENCE [LARGE SCALE GENOMIC DNA]</scope>
    <source>
        <strain evidence="2">SpSt-289</strain>
    </source>
</reference>
<evidence type="ECO:0000313" key="2">
    <source>
        <dbReference type="EMBL" id="HDX32739.1"/>
    </source>
</evidence>
<protein>
    <submittedName>
        <fullName evidence="2">IS630 family transposase</fullName>
    </submittedName>
</protein>
<name>A0A7C1FHB4_9CHLR</name>
<proteinExistence type="predicted"/>
<dbReference type="EMBL" id="DSMG01000153">
    <property type="protein sequence ID" value="HDX32739.1"/>
    <property type="molecule type" value="Genomic_DNA"/>
</dbReference>
<evidence type="ECO:0000259" key="1">
    <source>
        <dbReference type="Pfam" id="PF13358"/>
    </source>
</evidence>
<accession>A0A7C1FHB4</accession>
<dbReference type="Gene3D" id="3.30.420.10">
    <property type="entry name" value="Ribonuclease H-like superfamily/Ribonuclease H"/>
    <property type="match status" value="1"/>
</dbReference>
<dbReference type="GO" id="GO:0003676">
    <property type="term" value="F:nucleic acid binding"/>
    <property type="evidence" value="ECO:0007669"/>
    <property type="project" value="InterPro"/>
</dbReference>
<dbReference type="InterPro" id="IPR038717">
    <property type="entry name" value="Tc1-like_DDE_dom"/>
</dbReference>